<evidence type="ECO:0000313" key="8">
    <source>
        <dbReference type="Proteomes" id="UP000614601"/>
    </source>
</evidence>
<dbReference type="GO" id="GO:0047617">
    <property type="term" value="F:fatty acyl-CoA hydrolase activity"/>
    <property type="evidence" value="ECO:0007669"/>
    <property type="project" value="InterPro"/>
</dbReference>
<dbReference type="Proteomes" id="UP000614601">
    <property type="component" value="Unassembled WGS sequence"/>
</dbReference>
<evidence type="ECO:0000313" key="7">
    <source>
        <dbReference type="EMBL" id="CAD5231153.1"/>
    </source>
</evidence>
<dbReference type="EMBL" id="CAJFDH010000006">
    <property type="protein sequence ID" value="CAD5231153.1"/>
    <property type="molecule type" value="Genomic_DNA"/>
</dbReference>
<dbReference type="InterPro" id="IPR049449">
    <property type="entry name" value="TesB_ACOT8-like_N"/>
</dbReference>
<keyword evidence="3" id="KW-0378">Hydrolase</keyword>
<reference evidence="7" key="1">
    <citation type="submission" date="2020-09" db="EMBL/GenBank/DDBJ databases">
        <authorList>
            <person name="Kikuchi T."/>
        </authorList>
    </citation>
    <scope>NUCLEOTIDE SEQUENCE</scope>
    <source>
        <strain evidence="7">SH1</strain>
    </source>
</reference>
<dbReference type="Pfam" id="PF20789">
    <property type="entry name" value="4HBT_3C"/>
    <property type="match status" value="1"/>
</dbReference>
<dbReference type="InterPro" id="IPR042171">
    <property type="entry name" value="Acyl-CoA_hotdog"/>
</dbReference>
<keyword evidence="8" id="KW-1185">Reference proteome</keyword>
<evidence type="ECO:0000259" key="6">
    <source>
        <dbReference type="Pfam" id="PF20789"/>
    </source>
</evidence>
<keyword evidence="4" id="KW-0443">Lipid metabolism</keyword>
<dbReference type="GO" id="GO:0005782">
    <property type="term" value="C:peroxisomal matrix"/>
    <property type="evidence" value="ECO:0007669"/>
    <property type="project" value="UniProtKB-SubCell"/>
</dbReference>
<comment type="caution">
    <text evidence="7">The sequence shown here is derived from an EMBL/GenBank/DDBJ whole genome shotgun (WGS) entry which is preliminary data.</text>
</comment>
<dbReference type="Proteomes" id="UP000783686">
    <property type="component" value="Unassembled WGS sequence"/>
</dbReference>
<name>A0A811LSV8_9BILA</name>
<dbReference type="InterPro" id="IPR049450">
    <property type="entry name" value="ACOT8-like_C"/>
</dbReference>
<comment type="similarity">
    <text evidence="1">Belongs to the C/M/P thioester hydrolase family.</text>
</comment>
<dbReference type="InterPro" id="IPR029069">
    <property type="entry name" value="HotDog_dom_sf"/>
</dbReference>
<organism evidence="7 8">
    <name type="scientific">Bursaphelenchus okinawaensis</name>
    <dbReference type="NCBI Taxonomy" id="465554"/>
    <lineage>
        <taxon>Eukaryota</taxon>
        <taxon>Metazoa</taxon>
        <taxon>Ecdysozoa</taxon>
        <taxon>Nematoda</taxon>
        <taxon>Chromadorea</taxon>
        <taxon>Rhabditida</taxon>
        <taxon>Tylenchina</taxon>
        <taxon>Tylenchomorpha</taxon>
        <taxon>Aphelenchoidea</taxon>
        <taxon>Aphelenchoididae</taxon>
        <taxon>Bursaphelenchus</taxon>
    </lineage>
</organism>
<evidence type="ECO:0008006" key="9">
    <source>
        <dbReference type="Google" id="ProtNLM"/>
    </source>
</evidence>
<dbReference type="FunFam" id="2.40.160.210:FF:000001">
    <property type="entry name" value="Acyl-CoA thioesterase II"/>
    <property type="match status" value="1"/>
</dbReference>
<dbReference type="GO" id="GO:0006637">
    <property type="term" value="P:acyl-CoA metabolic process"/>
    <property type="evidence" value="ECO:0007669"/>
    <property type="project" value="InterPro"/>
</dbReference>
<evidence type="ECO:0000256" key="3">
    <source>
        <dbReference type="ARBA" id="ARBA00022801"/>
    </source>
</evidence>
<dbReference type="PANTHER" id="PTHR11066">
    <property type="entry name" value="ACYL-COA THIOESTERASE"/>
    <property type="match status" value="1"/>
</dbReference>
<evidence type="ECO:0000256" key="1">
    <source>
        <dbReference type="ARBA" id="ARBA00006538"/>
    </source>
</evidence>
<dbReference type="GO" id="GO:0009062">
    <property type="term" value="P:fatty acid catabolic process"/>
    <property type="evidence" value="ECO:0007669"/>
    <property type="project" value="TreeGrafter"/>
</dbReference>
<dbReference type="Gene3D" id="2.40.160.210">
    <property type="entry name" value="Acyl-CoA thioesterase, double hotdog domain"/>
    <property type="match status" value="1"/>
</dbReference>
<gene>
    <name evidence="7" type="ORF">BOKJ2_LOCUS14499</name>
</gene>
<dbReference type="CDD" id="cd03445">
    <property type="entry name" value="Thioesterase_II_repeat2"/>
    <property type="match status" value="1"/>
</dbReference>
<dbReference type="AlphaFoldDB" id="A0A811LSV8"/>
<accession>A0A811LSV8</accession>
<protein>
    <recommendedName>
        <fullName evidence="9">Acyl-coenzyme A thioesterase 8</fullName>
    </recommendedName>
</protein>
<evidence type="ECO:0000256" key="4">
    <source>
        <dbReference type="ARBA" id="ARBA00023098"/>
    </source>
</evidence>
<dbReference type="SUPFAM" id="SSF54637">
    <property type="entry name" value="Thioesterase/thiol ester dehydrase-isomerase"/>
    <property type="match status" value="2"/>
</dbReference>
<dbReference type="PANTHER" id="PTHR11066:SF48">
    <property type="entry name" value="ACYL-COA THIOESTERASE II"/>
    <property type="match status" value="1"/>
</dbReference>
<dbReference type="InterPro" id="IPR003703">
    <property type="entry name" value="Acyl_CoA_thio"/>
</dbReference>
<dbReference type="Pfam" id="PF13622">
    <property type="entry name" value="4HBT_3"/>
    <property type="match status" value="1"/>
</dbReference>
<sequence>MGNVSFRSELSKQSCSYMPKTQNQHDEYGHEDLVDTFLKLKHINKNVFSSTHQLPGRKDGHRVYGGQVVGQALMAANNTIDPVFHPHSLHCQFLAPADKSIPIAYEVTRVRDGRSFGTRLVQAKQNKTTVFTTSISFQKVEPDSICHEPEMPKVPPPEECEDVMTLLKRMLDDPKSVSPEGKLAADQYRRVLELPNIFGIKVITPRKYINVPTNRPMKFAIWVKSLTPLGDDEHLHHCVAAFISDVAPVGTPLFANAAAGFRLGMAASLDHSMWIHRPDFRIDNDWVLYETESPVAAASRALIHGKMWTRDGRLVLSTAQEILLREDRANENGSVSESRKSSLIPT</sequence>
<feature type="domain" description="Acyl-CoA thioesterase-like N-terminal HotDog" evidence="5">
    <location>
        <begin position="59"/>
        <end position="138"/>
    </location>
</feature>
<dbReference type="EMBL" id="CAJFCW020000006">
    <property type="protein sequence ID" value="CAG9128477.1"/>
    <property type="molecule type" value="Genomic_DNA"/>
</dbReference>
<comment type="subunit">
    <text evidence="2">Homotetramer.</text>
</comment>
<dbReference type="CDD" id="cd03444">
    <property type="entry name" value="Thioesterase_II_repeat1"/>
    <property type="match status" value="1"/>
</dbReference>
<evidence type="ECO:0000256" key="2">
    <source>
        <dbReference type="ARBA" id="ARBA00011881"/>
    </source>
</evidence>
<feature type="domain" description="Acyl-CoA thioesterase-like C-terminal" evidence="6">
    <location>
        <begin position="215"/>
        <end position="323"/>
    </location>
</feature>
<dbReference type="OrthoDB" id="68328at2759"/>
<evidence type="ECO:0000259" key="5">
    <source>
        <dbReference type="Pfam" id="PF13622"/>
    </source>
</evidence>
<proteinExistence type="inferred from homology"/>